<keyword evidence="7" id="KW-0234">DNA repair</keyword>
<evidence type="ECO:0000256" key="1">
    <source>
        <dbReference type="ARBA" id="ARBA00022741"/>
    </source>
</evidence>
<dbReference type="InterPro" id="IPR001650">
    <property type="entry name" value="Helicase_C-like"/>
</dbReference>
<keyword evidence="2" id="KW-0227">DNA damage</keyword>
<evidence type="ECO:0000256" key="8">
    <source>
        <dbReference type="ARBA" id="ARBA00023235"/>
    </source>
</evidence>
<evidence type="ECO:0000256" key="2">
    <source>
        <dbReference type="ARBA" id="ARBA00022763"/>
    </source>
</evidence>
<dbReference type="SMART" id="SM00490">
    <property type="entry name" value="HELICc"/>
    <property type="match status" value="1"/>
</dbReference>
<dbReference type="CDD" id="cd18796">
    <property type="entry name" value="SF2_C_LHR"/>
    <property type="match status" value="1"/>
</dbReference>
<dbReference type="GO" id="GO:0006281">
    <property type="term" value="P:DNA repair"/>
    <property type="evidence" value="ECO:0007669"/>
    <property type="project" value="UniProtKB-KW"/>
</dbReference>
<dbReference type="InterPro" id="IPR014001">
    <property type="entry name" value="Helicase_ATP-bd"/>
</dbReference>
<evidence type="ECO:0000256" key="7">
    <source>
        <dbReference type="ARBA" id="ARBA00023204"/>
    </source>
</evidence>
<dbReference type="GO" id="GO:0005524">
    <property type="term" value="F:ATP binding"/>
    <property type="evidence" value="ECO:0007669"/>
    <property type="project" value="UniProtKB-KW"/>
</dbReference>
<dbReference type="GO" id="GO:0140097">
    <property type="term" value="F:catalytic activity, acting on DNA"/>
    <property type="evidence" value="ECO:0007669"/>
    <property type="project" value="UniProtKB-ARBA"/>
</dbReference>
<dbReference type="Gene3D" id="3.40.50.300">
    <property type="entry name" value="P-loop containing nucleotide triphosphate hydrolases"/>
    <property type="match status" value="2"/>
</dbReference>
<dbReference type="Pfam" id="PF08494">
    <property type="entry name" value="DEAD_assoc"/>
    <property type="match status" value="1"/>
</dbReference>
<name>A0A7J2U688_9CREN</name>
<dbReference type="InterPro" id="IPR017170">
    <property type="entry name" value="Lhr-like"/>
</dbReference>
<dbReference type="AlphaFoldDB" id="A0A7J2U688"/>
<dbReference type="PROSITE" id="PS51192">
    <property type="entry name" value="HELICASE_ATP_BIND_1"/>
    <property type="match status" value="1"/>
</dbReference>
<gene>
    <name evidence="13" type="ORF">ENO26_09575</name>
</gene>
<feature type="domain" description="Helicase ATP-binding" evidence="11">
    <location>
        <begin position="47"/>
        <end position="241"/>
    </location>
</feature>
<dbReference type="PANTHER" id="PTHR47962:SF6">
    <property type="entry name" value="LARGE HELICASE-RELATED PROTEIN"/>
    <property type="match status" value="1"/>
</dbReference>
<evidence type="ECO:0000256" key="9">
    <source>
        <dbReference type="ARBA" id="ARBA00093467"/>
    </source>
</evidence>
<keyword evidence="3" id="KW-0378">Hydrolase</keyword>
<dbReference type="SMART" id="SM00487">
    <property type="entry name" value="DEXDc"/>
    <property type="match status" value="1"/>
</dbReference>
<feature type="domain" description="Helicase C-terminal" evidence="12">
    <location>
        <begin position="282"/>
        <end position="435"/>
    </location>
</feature>
<dbReference type="InterPro" id="IPR011545">
    <property type="entry name" value="DEAD/DEAH_box_helicase_dom"/>
</dbReference>
<evidence type="ECO:0000256" key="10">
    <source>
        <dbReference type="SAM" id="Coils"/>
    </source>
</evidence>
<dbReference type="InterPro" id="IPR045628">
    <property type="entry name" value="Lhr_WH_dom"/>
</dbReference>
<dbReference type="GO" id="GO:0004386">
    <property type="term" value="F:helicase activity"/>
    <property type="evidence" value="ECO:0007669"/>
    <property type="project" value="UniProtKB-KW"/>
</dbReference>
<comment type="caution">
    <text evidence="13">The sequence shown here is derived from an EMBL/GenBank/DDBJ whole genome shotgun (WGS) entry which is preliminary data.</text>
</comment>
<dbReference type="InterPro" id="IPR052511">
    <property type="entry name" value="ATP-dep_Helicase"/>
</dbReference>
<dbReference type="GO" id="GO:0003677">
    <property type="term" value="F:DNA binding"/>
    <property type="evidence" value="ECO:0007669"/>
    <property type="project" value="UniProtKB-KW"/>
</dbReference>
<dbReference type="CDD" id="cd17922">
    <property type="entry name" value="DEXHc_LHR-like"/>
    <property type="match status" value="1"/>
</dbReference>
<evidence type="ECO:0000256" key="3">
    <source>
        <dbReference type="ARBA" id="ARBA00022801"/>
    </source>
</evidence>
<accession>A0A7J2U688</accession>
<evidence type="ECO:0000256" key="4">
    <source>
        <dbReference type="ARBA" id="ARBA00022806"/>
    </source>
</evidence>
<dbReference type="PANTHER" id="PTHR47962">
    <property type="entry name" value="ATP-DEPENDENT HELICASE LHR-RELATED-RELATED"/>
    <property type="match status" value="1"/>
</dbReference>
<evidence type="ECO:0000259" key="12">
    <source>
        <dbReference type="PROSITE" id="PS51194"/>
    </source>
</evidence>
<keyword evidence="6" id="KW-0238">DNA-binding</keyword>
<keyword evidence="4 13" id="KW-0347">Helicase</keyword>
<keyword evidence="1" id="KW-0547">Nucleotide-binding</keyword>
<dbReference type="NCBIfam" id="NF010338">
    <property type="entry name" value="PRK13767.1"/>
    <property type="match status" value="1"/>
</dbReference>
<organism evidence="13">
    <name type="scientific">Ignisphaera aggregans</name>
    <dbReference type="NCBI Taxonomy" id="334771"/>
    <lineage>
        <taxon>Archaea</taxon>
        <taxon>Thermoproteota</taxon>
        <taxon>Thermoprotei</taxon>
        <taxon>Desulfurococcales</taxon>
        <taxon>Desulfurococcaceae</taxon>
        <taxon>Ignisphaera</taxon>
    </lineage>
</organism>
<dbReference type="Pfam" id="PF00271">
    <property type="entry name" value="Helicase_C"/>
    <property type="match status" value="1"/>
</dbReference>
<keyword evidence="10" id="KW-0175">Coiled coil</keyword>
<evidence type="ECO:0000256" key="6">
    <source>
        <dbReference type="ARBA" id="ARBA00023125"/>
    </source>
</evidence>
<dbReference type="EMBL" id="DSEU01000069">
    <property type="protein sequence ID" value="HEM67793.1"/>
    <property type="molecule type" value="Genomic_DNA"/>
</dbReference>
<comment type="similarity">
    <text evidence="9">Belongs to the Lhr helicase family. Lhr-Core subfamily.</text>
</comment>
<dbReference type="PROSITE" id="PS51194">
    <property type="entry name" value="HELICASE_CTER"/>
    <property type="match status" value="1"/>
</dbReference>
<dbReference type="GO" id="GO:0016887">
    <property type="term" value="F:ATP hydrolysis activity"/>
    <property type="evidence" value="ECO:0007669"/>
    <property type="project" value="TreeGrafter"/>
</dbReference>
<evidence type="ECO:0000256" key="5">
    <source>
        <dbReference type="ARBA" id="ARBA00022840"/>
    </source>
</evidence>
<evidence type="ECO:0000313" key="13">
    <source>
        <dbReference type="EMBL" id="HEM67793.1"/>
    </source>
</evidence>
<keyword evidence="8" id="KW-0413">Isomerase</keyword>
<protein>
    <submittedName>
        <fullName evidence="13">ATP-dependent helicase</fullName>
    </submittedName>
</protein>
<dbReference type="InterPro" id="IPR027417">
    <property type="entry name" value="P-loop_NTPase"/>
</dbReference>
<dbReference type="Pfam" id="PF19306">
    <property type="entry name" value="WHD_Lhr"/>
    <property type="match status" value="1"/>
</dbReference>
<dbReference type="InterPro" id="IPR013701">
    <property type="entry name" value="Lhr-like_DEAD/DEAH_assoc"/>
</dbReference>
<keyword evidence="5" id="KW-0067">ATP-binding</keyword>
<dbReference type="PIRSF" id="PIRSF037307">
    <property type="entry name" value="Lhr-like_helic_prd"/>
    <property type="match status" value="1"/>
</dbReference>
<proteinExistence type="inferred from homology"/>
<reference evidence="13" key="1">
    <citation type="journal article" date="2020" name="mSystems">
        <title>Genome- and Community-Level Interaction Insights into Carbon Utilization and Element Cycling Functions of Hydrothermarchaeota in Hydrothermal Sediment.</title>
        <authorList>
            <person name="Zhou Z."/>
            <person name="Liu Y."/>
            <person name="Xu W."/>
            <person name="Pan J."/>
            <person name="Luo Z.H."/>
            <person name="Li M."/>
        </authorList>
    </citation>
    <scope>NUCLEOTIDE SEQUENCE [LARGE SCALE GENOMIC DNA]</scope>
    <source>
        <strain evidence="13">SpSt-125</strain>
    </source>
</reference>
<evidence type="ECO:0000259" key="11">
    <source>
        <dbReference type="PROSITE" id="PS51192"/>
    </source>
</evidence>
<dbReference type="Pfam" id="PF00270">
    <property type="entry name" value="DEAD"/>
    <property type="match status" value="1"/>
</dbReference>
<feature type="coiled-coil region" evidence="10">
    <location>
        <begin position="862"/>
        <end position="889"/>
    </location>
</feature>
<sequence length="903" mass="103030">MELDFLNGFAYAHEFEDDEVLKFLLPQIAQWFKNRYGSLTPPQKMAIPYIKSHYNVLISSPTGTGKTLAVFLPIIDELYRYALNNELRDQVYVIYISPLRALNNDMQKNLVQPLSDIGEHIRKELGVDIDIRIGVRTSDTLPHEKSKMVRMPPHILITTPESFALALNAPKFREKLATVKWVVVDEVHELASSKRGAHLSLSLERLVDLAGRDYQRIGLSATIAPLEDVARFLAGYDDNNSPRPIVIADARFSKPIDIRVAVPRFDLVYTPASTLNEAIYEELVKLILQHRTTLVFTNTRSATEKVVYKLKKSLSLNGVLNADEIEAHHSSLSRDLRLEVEDKLKKGLLRVAVSSTSLELGIDIGYIDLVVLLSSPKSVTRLLQRVGRAGHNAYAVSKGVMIVVDRDDLVECTVLAKLALQRKIDRIKIPKKPLDILAQHIVGMSLEKPRTFDEILRIIKRSYSYHEITEEELMSVVNYLSGRYPGLEDYNVYAKIRYDESSRIIGKKRGARMIYQLNVGAIPDEAKVVVVAMVNGKKQYIGDLEEGFAEILAPGEIFVLGGKSYRVLALHPTHVIVEPVEGEKPTVPSWFSEMLPLAYDSALEVGKFRRVVAELISYMPKEHVIAWLVKEYNIEKHAAEYIYDYIYQQMAFTNTKVPSDKFVLVEIWPDNEKGTTNVIFHSLFGRRVNDVLSRAYAYVFVKHLGESVKITVTDNGFMLTFSSPIKARDVKKLILEVSYMNVENIVRKAVRATELFKKRFRHCAERAFMLLRRYKGVDVSIARRQVNAEKVIQVLEKYDRFPIIEETYREILEDFMDLTHAKEVLRNMENGEIEIEVIESHFAPSPLAHNIIAYGYSDVVLMEDKRKLIAKLQDMVKKVLDEKRRIDEENTCCHEILLPSNAT</sequence>
<dbReference type="SUPFAM" id="SSF52540">
    <property type="entry name" value="P-loop containing nucleoside triphosphate hydrolases"/>
    <property type="match status" value="1"/>
</dbReference>